<feature type="domain" description="Smr" evidence="4">
    <location>
        <begin position="216"/>
        <end position="305"/>
    </location>
</feature>
<comment type="caution">
    <text evidence="5">The sequence shown here is derived from an EMBL/GenBank/DDBJ whole genome shotgun (WGS) entry which is preliminary data.</text>
</comment>
<dbReference type="EMBL" id="CACTIH010001858">
    <property type="protein sequence ID" value="CAA2966319.1"/>
    <property type="molecule type" value="Genomic_DNA"/>
</dbReference>
<keyword evidence="6" id="KW-1185">Reference proteome</keyword>
<dbReference type="PROSITE" id="PS50828">
    <property type="entry name" value="SMR"/>
    <property type="match status" value="1"/>
</dbReference>
<organism evidence="5 6">
    <name type="scientific">Olea europaea subsp. europaea</name>
    <dbReference type="NCBI Taxonomy" id="158383"/>
    <lineage>
        <taxon>Eukaryota</taxon>
        <taxon>Viridiplantae</taxon>
        <taxon>Streptophyta</taxon>
        <taxon>Embryophyta</taxon>
        <taxon>Tracheophyta</taxon>
        <taxon>Spermatophyta</taxon>
        <taxon>Magnoliopsida</taxon>
        <taxon>eudicotyledons</taxon>
        <taxon>Gunneridae</taxon>
        <taxon>Pentapetalae</taxon>
        <taxon>asterids</taxon>
        <taxon>lamiids</taxon>
        <taxon>Lamiales</taxon>
        <taxon>Oleaceae</taxon>
        <taxon>Oleeae</taxon>
        <taxon>Olea</taxon>
    </lineage>
</organism>
<evidence type="ECO:0000259" key="4">
    <source>
        <dbReference type="PROSITE" id="PS50828"/>
    </source>
</evidence>
<evidence type="ECO:0000256" key="3">
    <source>
        <dbReference type="PROSITE-ProRule" id="PRU00708"/>
    </source>
</evidence>
<feature type="repeat" description="PPR" evidence="3">
    <location>
        <begin position="4"/>
        <end position="38"/>
    </location>
</feature>
<dbReference type="Proteomes" id="UP000594638">
    <property type="component" value="Unassembled WGS sequence"/>
</dbReference>
<evidence type="ECO:0000256" key="2">
    <source>
        <dbReference type="ARBA" id="ARBA00022737"/>
    </source>
</evidence>
<dbReference type="PANTHER" id="PTHR47447">
    <property type="entry name" value="OS03G0856100 PROTEIN"/>
    <property type="match status" value="1"/>
</dbReference>
<name>A0A8S0QLH0_OLEEU</name>
<comment type="similarity">
    <text evidence="1">Belongs to the PPR family. P subfamily.</text>
</comment>
<dbReference type="InterPro" id="IPR011990">
    <property type="entry name" value="TPR-like_helical_dom_sf"/>
</dbReference>
<dbReference type="Gramene" id="OE9A098048T1">
    <property type="protein sequence ID" value="OE9A098048C1"/>
    <property type="gene ID" value="OE9A098048"/>
</dbReference>
<evidence type="ECO:0000313" key="5">
    <source>
        <dbReference type="EMBL" id="CAA2966319.1"/>
    </source>
</evidence>
<dbReference type="PROSITE" id="PS51375">
    <property type="entry name" value="PPR"/>
    <property type="match status" value="1"/>
</dbReference>
<gene>
    <name evidence="5" type="ORF">OLEA9_A098048</name>
</gene>
<evidence type="ECO:0000256" key="1">
    <source>
        <dbReference type="ARBA" id="ARBA00007626"/>
    </source>
</evidence>
<dbReference type="InterPro" id="IPR036063">
    <property type="entry name" value="Smr_dom_sf"/>
</dbReference>
<dbReference type="PANTHER" id="PTHR47447:SF29">
    <property type="entry name" value="PPR CONTAINING PLANT PROTEIN"/>
    <property type="match status" value="1"/>
</dbReference>
<dbReference type="AlphaFoldDB" id="A0A8S0QLH0"/>
<reference evidence="5 6" key="1">
    <citation type="submission" date="2019-12" db="EMBL/GenBank/DDBJ databases">
        <authorList>
            <person name="Alioto T."/>
            <person name="Alioto T."/>
            <person name="Gomez Garrido J."/>
        </authorList>
    </citation>
    <scope>NUCLEOTIDE SEQUENCE [LARGE SCALE GENOMIC DNA]</scope>
</reference>
<dbReference type="InterPro" id="IPR002625">
    <property type="entry name" value="Smr_dom"/>
</dbReference>
<dbReference type="OrthoDB" id="1688791at2759"/>
<dbReference type="SMART" id="SM00463">
    <property type="entry name" value="SMR"/>
    <property type="match status" value="1"/>
</dbReference>
<keyword evidence="2" id="KW-0677">Repeat</keyword>
<dbReference type="SUPFAM" id="SSF160443">
    <property type="entry name" value="SMR domain-like"/>
    <property type="match status" value="1"/>
</dbReference>
<protein>
    <submittedName>
        <fullName evidence="5">Pentatricopeptide repeat-containing At2g31400, chloroplastic</fullName>
    </submittedName>
</protein>
<proteinExistence type="inferred from homology"/>
<dbReference type="InterPro" id="IPR002885">
    <property type="entry name" value="PPR_rpt"/>
</dbReference>
<sequence>MKADVVFYSKLTDALCKMGLVESSTILLDEMMKEESQLGSSQLPVLEDGVHNKDKDERDDKIIKIFKQLAHGKSGCEKWDTRGKQDFLCVLGVFQKMHGMEIKPNVVTFSVILNACSCCSSFEEALLLLDELCLFDNQVHGVAYGLLMGCNENVWLQALSLFDVVKQMDTSAASAFYNALTDMLWHFGQLLSGAQLVVLEGKCRQVWKNTWSESCLDLHLMSSGAARVMVHAWLLNIRSIVFEGHELPKLLSILTGWGKHRKVVGDGALKRAIEAQLTSIGAPFQIAKCNIGRFISTGAMVSAWLRESSTLKVLVLQDDRSNQAGARFIIPNLQPLPI</sequence>
<dbReference type="Gene3D" id="1.25.40.10">
    <property type="entry name" value="Tetratricopeptide repeat domain"/>
    <property type="match status" value="1"/>
</dbReference>
<evidence type="ECO:0000313" key="6">
    <source>
        <dbReference type="Proteomes" id="UP000594638"/>
    </source>
</evidence>
<accession>A0A8S0QLH0</accession>